<dbReference type="EC" id="3.1.1.4" evidence="6 20"/>
<evidence type="ECO:0000256" key="8">
    <source>
        <dbReference type="ARBA" id="ARBA00022452"/>
    </source>
</evidence>
<evidence type="ECO:0000313" key="21">
    <source>
        <dbReference type="EMBL" id="PLW83174.1"/>
    </source>
</evidence>
<dbReference type="RefSeq" id="WP_101520776.1">
    <property type="nucleotide sequence ID" value="NZ_PKLZ01000003.1"/>
</dbReference>
<sequence length="334" mass="37808">MIARILTLALLWCTLLVAAPGATANSLLECTGITDDGARLACFDAVAENVVRAEEKAGPAIDSAITIAPEIDELLFGKRLAEEAAITGNAWVITPHERNYLLPLTYATGINQDAWDLKQPNSSSARRVETKFQISLKTLLKEDILGAGSNLWVAYTQENWWQVYKSSSPFRETNYQPELTLAFDNDWRFRGFTNTVVSLSLNHQSNGQGGDLSRSWNRIVAAAVLERERMSLIVRSWYRIPESSNDDDNPDIDDYYGYGDIKGIWKWREHEFAVKLRNNLQRDNRGAVELEWSFPINRRFKGYVQYFNGYGESLIDYNQHGNRLGVGISMTDLL</sequence>
<feature type="signal peptide" evidence="20">
    <location>
        <begin position="1"/>
        <end position="24"/>
    </location>
</feature>
<dbReference type="CDD" id="cd00541">
    <property type="entry name" value="OMPLA"/>
    <property type="match status" value="1"/>
</dbReference>
<gene>
    <name evidence="21" type="ORF">CWI75_07095</name>
</gene>
<evidence type="ECO:0000256" key="15">
    <source>
        <dbReference type="ARBA" id="ARBA00023098"/>
    </source>
</evidence>
<comment type="similarity">
    <text evidence="3 20">Belongs to the phospholipase A1 family.</text>
</comment>
<proteinExistence type="inferred from homology"/>
<evidence type="ECO:0000256" key="16">
    <source>
        <dbReference type="ARBA" id="ARBA00023136"/>
    </source>
</evidence>
<keyword evidence="15 20" id="KW-0443">Lipid metabolism</keyword>
<keyword evidence="14 20" id="KW-0442">Lipid degradation</keyword>
<evidence type="ECO:0000256" key="9">
    <source>
        <dbReference type="ARBA" id="ARBA00022692"/>
    </source>
</evidence>
<evidence type="ECO:0000256" key="19">
    <source>
        <dbReference type="PIRSR" id="PIRSR603187-2"/>
    </source>
</evidence>
<accession>A0A2N5Y460</accession>
<dbReference type="InterPro" id="IPR036541">
    <property type="entry name" value="PLipase_A1_sf"/>
</dbReference>
<dbReference type="Proteomes" id="UP000234845">
    <property type="component" value="Unassembled WGS sequence"/>
</dbReference>
<feature type="active site" description="Proton acceptor" evidence="18">
    <location>
        <position position="203"/>
    </location>
</feature>
<comment type="cofactor">
    <cofactor evidence="20">
        <name>Ca(2+)</name>
        <dbReference type="ChEBI" id="CHEBI:29108"/>
    </cofactor>
    <text evidence="20">Binds 1 Ca(2+) ion per monomer. In the dimeric form the Ca(2+) is bound by different amino acids with binding of each Ca(2+) shared with ligands coming from each monomer. The Ca(2+) ion may have a role in catalysis.</text>
</comment>
<keyword evidence="10 19" id="KW-0479">Metal-binding</keyword>
<evidence type="ECO:0000256" key="20">
    <source>
        <dbReference type="RuleBase" id="RU366027"/>
    </source>
</evidence>
<keyword evidence="17 20" id="KW-0998">Cell outer membrane</keyword>
<dbReference type="Pfam" id="PF02253">
    <property type="entry name" value="PLA1"/>
    <property type="match status" value="1"/>
</dbReference>
<evidence type="ECO:0000256" key="10">
    <source>
        <dbReference type="ARBA" id="ARBA00022723"/>
    </source>
</evidence>
<evidence type="ECO:0000256" key="14">
    <source>
        <dbReference type="ARBA" id="ARBA00022963"/>
    </source>
</evidence>
<dbReference type="SUPFAM" id="SSF56931">
    <property type="entry name" value="Outer membrane phospholipase A (OMPLA)"/>
    <property type="match status" value="1"/>
</dbReference>
<evidence type="ECO:0000256" key="17">
    <source>
        <dbReference type="ARBA" id="ARBA00023237"/>
    </source>
</evidence>
<comment type="catalytic activity">
    <reaction evidence="2 20">
        <text>a 1,2-diacyl-sn-glycero-3-phosphocholine + H2O = a 1-acyl-sn-glycero-3-phosphocholine + a fatty acid + H(+)</text>
        <dbReference type="Rhea" id="RHEA:15801"/>
        <dbReference type="ChEBI" id="CHEBI:15377"/>
        <dbReference type="ChEBI" id="CHEBI:15378"/>
        <dbReference type="ChEBI" id="CHEBI:28868"/>
        <dbReference type="ChEBI" id="CHEBI:57643"/>
        <dbReference type="ChEBI" id="CHEBI:58168"/>
        <dbReference type="EC" id="3.1.1.4"/>
    </reaction>
</comment>
<reference evidence="22" key="1">
    <citation type="submission" date="2017-11" db="EMBL/GenBank/DDBJ databases">
        <title>The draft genome sequence of Chromatocurvus sp. F02.</title>
        <authorList>
            <person name="Du Z.-J."/>
            <person name="Chang Y.-Q."/>
        </authorList>
    </citation>
    <scope>NUCLEOTIDE SEQUENCE [LARGE SCALE GENOMIC DNA]</scope>
    <source>
        <strain evidence="22">F02</strain>
    </source>
</reference>
<comment type="function">
    <text evidence="20">Hydrolysis of phosphatidylcholine with phospholipase A2 (EC 3.1.1.4) and phospholipase A1 (EC 3.1.1.32) activities.</text>
</comment>
<protein>
    <recommendedName>
        <fullName evidence="7 20">Phospholipase A1</fullName>
        <ecNumber evidence="5 20">3.1.1.32</ecNumber>
        <ecNumber evidence="6 20">3.1.1.4</ecNumber>
    </recommendedName>
    <alternativeName>
        <fullName evidence="20">Phosphatidylcholine 1-acylhydrolase</fullName>
    </alternativeName>
</protein>
<dbReference type="Gene3D" id="2.40.230.10">
    <property type="entry name" value="Phospholipase A1"/>
    <property type="match status" value="1"/>
</dbReference>
<evidence type="ECO:0000256" key="1">
    <source>
        <dbReference type="ARBA" id="ARBA00000111"/>
    </source>
</evidence>
<dbReference type="GO" id="GO:0008970">
    <property type="term" value="F:phospholipase A1 activity"/>
    <property type="evidence" value="ECO:0007669"/>
    <property type="project" value="UniProtKB-EC"/>
</dbReference>
<feature type="binding site" description="in dimeric form" evidence="19">
    <location>
        <position position="167"/>
    </location>
    <ligand>
        <name>Ca(2+)</name>
        <dbReference type="ChEBI" id="CHEBI:29108"/>
        <label>2</label>
    </ligand>
</feature>
<feature type="chain" id="PRO_5019615940" description="Phospholipase A1" evidence="20">
    <location>
        <begin position="25"/>
        <end position="334"/>
    </location>
</feature>
<comment type="subunit">
    <text evidence="4 20">Homodimer; dimerization is reversible, and the dimeric form is the active one.</text>
</comment>
<evidence type="ECO:0000256" key="12">
    <source>
        <dbReference type="ARBA" id="ARBA00022801"/>
    </source>
</evidence>
<dbReference type="PRINTS" id="PR01486">
    <property type="entry name" value="PHPHLIPASEA1"/>
</dbReference>
<dbReference type="GO" id="GO:0016042">
    <property type="term" value="P:lipid catabolic process"/>
    <property type="evidence" value="ECO:0007669"/>
    <property type="project" value="UniProtKB-KW"/>
</dbReference>
<keyword evidence="8" id="KW-1134">Transmembrane beta strand</keyword>
<evidence type="ECO:0000256" key="3">
    <source>
        <dbReference type="ARBA" id="ARBA00010525"/>
    </source>
</evidence>
<evidence type="ECO:0000256" key="11">
    <source>
        <dbReference type="ARBA" id="ARBA00022729"/>
    </source>
</evidence>
<evidence type="ECO:0000313" key="22">
    <source>
        <dbReference type="Proteomes" id="UP000234845"/>
    </source>
</evidence>
<dbReference type="EMBL" id="PKLZ01000003">
    <property type="protein sequence ID" value="PLW83174.1"/>
    <property type="molecule type" value="Genomic_DNA"/>
</dbReference>
<comment type="catalytic activity">
    <reaction evidence="1 20">
        <text>a 1,2-diacyl-sn-glycero-3-phosphocholine + H2O = a 2-acyl-sn-glycero-3-phosphocholine + a fatty acid + H(+)</text>
        <dbReference type="Rhea" id="RHEA:18689"/>
        <dbReference type="ChEBI" id="CHEBI:15377"/>
        <dbReference type="ChEBI" id="CHEBI:15378"/>
        <dbReference type="ChEBI" id="CHEBI:28868"/>
        <dbReference type="ChEBI" id="CHEBI:57643"/>
        <dbReference type="ChEBI" id="CHEBI:57875"/>
        <dbReference type="EC" id="3.1.1.32"/>
    </reaction>
</comment>
<evidence type="ECO:0000256" key="6">
    <source>
        <dbReference type="ARBA" id="ARBA00013278"/>
    </source>
</evidence>
<dbReference type="EC" id="3.1.1.32" evidence="5 20"/>
<feature type="binding site" description="in dimeric form" evidence="19">
    <location>
        <position position="248"/>
    </location>
    <ligand>
        <name>Ca(2+)</name>
        <dbReference type="ChEBI" id="CHEBI:29108"/>
        <label>1</label>
    </ligand>
</feature>
<keyword evidence="16" id="KW-0472">Membrane</keyword>
<dbReference type="InterPro" id="IPR003187">
    <property type="entry name" value="PLipase_A1"/>
</dbReference>
<evidence type="ECO:0000256" key="13">
    <source>
        <dbReference type="ARBA" id="ARBA00022837"/>
    </source>
</evidence>
<dbReference type="OrthoDB" id="188433at2"/>
<comment type="caution">
    <text evidence="21">The sequence shown here is derived from an EMBL/GenBank/DDBJ whole genome shotgun (WGS) entry which is preliminary data.</text>
</comment>
<keyword evidence="13 19" id="KW-0106">Calcium</keyword>
<dbReference type="GO" id="GO:0009279">
    <property type="term" value="C:cell outer membrane"/>
    <property type="evidence" value="ECO:0007669"/>
    <property type="project" value="UniProtKB-SubCell"/>
</dbReference>
<keyword evidence="22" id="KW-1185">Reference proteome</keyword>
<comment type="subcellular location">
    <subcellularLocation>
        <location evidence="20">Cell outer membrane</location>
        <topology evidence="20">Multi-pass membrane protein</topology>
    </subcellularLocation>
    <text evidence="20">One of the very few enzymes located there.</text>
</comment>
<dbReference type="AlphaFoldDB" id="A0A2N5Y460"/>
<evidence type="ECO:0000256" key="5">
    <source>
        <dbReference type="ARBA" id="ARBA00013179"/>
    </source>
</evidence>
<organism evidence="21 22">
    <name type="scientific">Kineobactrum sediminis</name>
    <dbReference type="NCBI Taxonomy" id="1905677"/>
    <lineage>
        <taxon>Bacteria</taxon>
        <taxon>Pseudomonadati</taxon>
        <taxon>Pseudomonadota</taxon>
        <taxon>Gammaproteobacteria</taxon>
        <taxon>Cellvibrionales</taxon>
        <taxon>Halieaceae</taxon>
        <taxon>Kineobactrum</taxon>
    </lineage>
</organism>
<keyword evidence="11 20" id="KW-0732">Signal</keyword>
<keyword evidence="9" id="KW-0812">Transmembrane</keyword>
<dbReference type="GO" id="GO:0004623">
    <property type="term" value="F:phospholipase A2 activity"/>
    <property type="evidence" value="ECO:0007669"/>
    <property type="project" value="UniProtKB-EC"/>
</dbReference>
<dbReference type="PANTHER" id="PTHR40457:SF1">
    <property type="entry name" value="PHOSPHOLIPASE A1"/>
    <property type="match status" value="1"/>
</dbReference>
<name>A0A2N5Y460_9GAMM</name>
<evidence type="ECO:0000256" key="18">
    <source>
        <dbReference type="PIRSR" id="PIRSR603187-1"/>
    </source>
</evidence>
<dbReference type="GO" id="GO:0046872">
    <property type="term" value="F:metal ion binding"/>
    <property type="evidence" value="ECO:0007669"/>
    <property type="project" value="UniProtKB-KW"/>
</dbReference>
<evidence type="ECO:0000256" key="2">
    <source>
        <dbReference type="ARBA" id="ARBA00001604"/>
    </source>
</evidence>
<feature type="binding site" description="in dimeric form" evidence="19">
    <location>
        <position position="213"/>
    </location>
    <ligand>
        <name>Ca(2+)</name>
        <dbReference type="ChEBI" id="CHEBI:29108"/>
        <label>1</label>
    </ligand>
</feature>
<dbReference type="PANTHER" id="PTHR40457">
    <property type="entry name" value="PHOSPHOLIPASE A1"/>
    <property type="match status" value="1"/>
</dbReference>
<keyword evidence="12 20" id="KW-0378">Hydrolase</keyword>
<evidence type="ECO:0000256" key="7">
    <source>
        <dbReference type="ARBA" id="ARBA00021726"/>
    </source>
</evidence>
<feature type="active site" description="Nucleophile" evidence="18">
    <location>
        <position position="205"/>
    </location>
</feature>
<evidence type="ECO:0000256" key="4">
    <source>
        <dbReference type="ARBA" id="ARBA00011702"/>
    </source>
</evidence>